<dbReference type="Pfam" id="PF02687">
    <property type="entry name" value="FtsX"/>
    <property type="match status" value="1"/>
</dbReference>
<name>A0A369A692_9FLAO</name>
<evidence type="ECO:0000256" key="4">
    <source>
        <dbReference type="ARBA" id="ARBA00022692"/>
    </source>
</evidence>
<evidence type="ECO:0000256" key="2">
    <source>
        <dbReference type="ARBA" id="ARBA00005236"/>
    </source>
</evidence>
<feature type="transmembrane region" description="Helical" evidence="7">
    <location>
        <begin position="361"/>
        <end position="379"/>
    </location>
</feature>
<comment type="similarity">
    <text evidence="2">Belongs to the ABC-4 integral membrane protein family. LolC/E subfamily.</text>
</comment>
<keyword evidence="4 7" id="KW-0812">Transmembrane</keyword>
<reference evidence="10 11" key="1">
    <citation type="submission" date="2018-07" db="EMBL/GenBank/DDBJ databases">
        <title>Genomic Encyclopedia of Type Strains, Phase IV (KMG-IV): sequencing the most valuable type-strain genomes for metagenomic binning, comparative biology and taxonomic classification.</title>
        <authorList>
            <person name="Goeker M."/>
        </authorList>
    </citation>
    <scope>NUCLEOTIDE SEQUENCE [LARGE SCALE GENOMIC DNA]</scope>
    <source>
        <strain evidence="10 11">DSM 21410</strain>
    </source>
</reference>
<dbReference type="AlphaFoldDB" id="A0A369A692"/>
<feature type="transmembrane region" description="Helical" evidence="7">
    <location>
        <begin position="324"/>
        <end position="349"/>
    </location>
</feature>
<evidence type="ECO:0000313" key="10">
    <source>
        <dbReference type="EMBL" id="RCX03597.1"/>
    </source>
</evidence>
<keyword evidence="5 7" id="KW-1133">Transmembrane helix</keyword>
<evidence type="ECO:0000256" key="1">
    <source>
        <dbReference type="ARBA" id="ARBA00004651"/>
    </source>
</evidence>
<organism evidence="10 11">
    <name type="scientific">Schleiferia thermophila</name>
    <dbReference type="NCBI Taxonomy" id="884107"/>
    <lineage>
        <taxon>Bacteria</taxon>
        <taxon>Pseudomonadati</taxon>
        <taxon>Bacteroidota</taxon>
        <taxon>Flavobacteriia</taxon>
        <taxon>Flavobacteriales</taxon>
        <taxon>Schleiferiaceae</taxon>
        <taxon>Schleiferia</taxon>
    </lineage>
</organism>
<dbReference type="PANTHER" id="PTHR30489">
    <property type="entry name" value="LIPOPROTEIN-RELEASING SYSTEM TRANSMEMBRANE PROTEIN LOLE"/>
    <property type="match status" value="1"/>
</dbReference>
<evidence type="ECO:0000313" key="11">
    <source>
        <dbReference type="Proteomes" id="UP000253517"/>
    </source>
</evidence>
<keyword evidence="3" id="KW-1003">Cell membrane</keyword>
<sequence>MNKPIRRKITLSDLALLTSVAYRNIWRNKSRSLTLMLSVALGLAGGMIAISMGQGMIAQRFKIVIEKNFSHLQIHHPRWAEQLETRYTISDISTVDSILRSQPDYVSHCLRTIATGIIQSPTYSGAVQIRGIDPADESRVTGFDQLVVEGNYLSPDHPMQVLIGLRLAERLGVGLGSRIVLTFTDLDYNVISSSFRVGGIYRSISTQYDERNVFIQRSDLNQLLGLQDQSHEIAVIFTDEQSAVSLEPILSQALPNLLVQSWRRLSPELVYLQDVGSQVLYIFIIIIMLGLSFGILNTMLMIVHERTHELGMLKAIGLNKTRTFLMLQIETLAMTLLGTFTGLLLGRLILWPLMGGIDLNFLSDALAAFGIPTIVYPVIGPDFYRNVLLLVFTFSFLASLYPSWKALQINPSDAVRVQ</sequence>
<gene>
    <name evidence="10" type="ORF">DES35_10246</name>
</gene>
<evidence type="ECO:0000256" key="5">
    <source>
        <dbReference type="ARBA" id="ARBA00022989"/>
    </source>
</evidence>
<feature type="transmembrane region" description="Helical" evidence="7">
    <location>
        <begin position="33"/>
        <end position="53"/>
    </location>
</feature>
<dbReference type="GO" id="GO:0098797">
    <property type="term" value="C:plasma membrane protein complex"/>
    <property type="evidence" value="ECO:0007669"/>
    <property type="project" value="TreeGrafter"/>
</dbReference>
<keyword evidence="10" id="KW-0449">Lipoprotein</keyword>
<evidence type="ECO:0000256" key="6">
    <source>
        <dbReference type="ARBA" id="ARBA00023136"/>
    </source>
</evidence>
<keyword evidence="11" id="KW-1185">Reference proteome</keyword>
<protein>
    <submittedName>
        <fullName evidence="10">ABC-type lipoprotein release transport system permease subunit</fullName>
    </submittedName>
</protein>
<evidence type="ECO:0000256" key="3">
    <source>
        <dbReference type="ARBA" id="ARBA00022475"/>
    </source>
</evidence>
<proteinExistence type="inferred from homology"/>
<comment type="subcellular location">
    <subcellularLocation>
        <location evidence="1">Cell membrane</location>
        <topology evidence="1">Multi-pass membrane protein</topology>
    </subcellularLocation>
</comment>
<keyword evidence="6 7" id="KW-0472">Membrane</keyword>
<feature type="domain" description="MacB-like periplasmic core" evidence="9">
    <location>
        <begin position="32"/>
        <end position="244"/>
    </location>
</feature>
<dbReference type="RefSeq" id="WP_114366060.1">
    <property type="nucleotide sequence ID" value="NZ_BHZF01000002.1"/>
</dbReference>
<dbReference type="GO" id="GO:0044874">
    <property type="term" value="P:lipoprotein localization to outer membrane"/>
    <property type="evidence" value="ECO:0007669"/>
    <property type="project" value="TreeGrafter"/>
</dbReference>
<feature type="transmembrane region" description="Helical" evidence="7">
    <location>
        <begin position="386"/>
        <end position="404"/>
    </location>
</feature>
<evidence type="ECO:0000256" key="7">
    <source>
        <dbReference type="SAM" id="Phobius"/>
    </source>
</evidence>
<dbReference type="PANTHER" id="PTHR30489:SF0">
    <property type="entry name" value="LIPOPROTEIN-RELEASING SYSTEM TRANSMEMBRANE PROTEIN LOLE"/>
    <property type="match status" value="1"/>
</dbReference>
<dbReference type="Proteomes" id="UP000253517">
    <property type="component" value="Unassembled WGS sequence"/>
</dbReference>
<evidence type="ECO:0000259" key="9">
    <source>
        <dbReference type="Pfam" id="PF12704"/>
    </source>
</evidence>
<dbReference type="InterPro" id="IPR025857">
    <property type="entry name" value="MacB_PCD"/>
</dbReference>
<comment type="caution">
    <text evidence="10">The sequence shown here is derived from an EMBL/GenBank/DDBJ whole genome shotgun (WGS) entry which is preliminary data.</text>
</comment>
<dbReference type="InterPro" id="IPR051447">
    <property type="entry name" value="Lipoprotein-release_system"/>
</dbReference>
<dbReference type="EMBL" id="QPJS01000002">
    <property type="protein sequence ID" value="RCX03597.1"/>
    <property type="molecule type" value="Genomic_DNA"/>
</dbReference>
<evidence type="ECO:0000259" key="8">
    <source>
        <dbReference type="Pfam" id="PF02687"/>
    </source>
</evidence>
<dbReference type="InterPro" id="IPR003838">
    <property type="entry name" value="ABC3_permease_C"/>
</dbReference>
<feature type="transmembrane region" description="Helical" evidence="7">
    <location>
        <begin position="279"/>
        <end position="303"/>
    </location>
</feature>
<feature type="domain" description="ABC3 transporter permease C-terminal" evidence="8">
    <location>
        <begin position="282"/>
        <end position="411"/>
    </location>
</feature>
<dbReference type="Pfam" id="PF12704">
    <property type="entry name" value="MacB_PCD"/>
    <property type="match status" value="1"/>
</dbReference>
<accession>A0A369A692</accession>